<evidence type="ECO:0000313" key="2">
    <source>
        <dbReference type="EMBL" id="EZP28162.1"/>
    </source>
</evidence>
<dbReference type="SUPFAM" id="SSF53474">
    <property type="entry name" value="alpha/beta-Hydrolases"/>
    <property type="match status" value="1"/>
</dbReference>
<dbReference type="OrthoDB" id="9800988at2"/>
<dbReference type="InterPro" id="IPR050228">
    <property type="entry name" value="Carboxylesterase_BioH"/>
</dbReference>
<dbReference type="InterPro" id="IPR029058">
    <property type="entry name" value="AB_hydrolase_fold"/>
</dbReference>
<evidence type="ECO:0000259" key="1">
    <source>
        <dbReference type="Pfam" id="PF00561"/>
    </source>
</evidence>
<dbReference type="Pfam" id="PF00561">
    <property type="entry name" value="Abhydrolase_1"/>
    <property type="match status" value="1"/>
</dbReference>
<dbReference type="PANTHER" id="PTHR43194:SF2">
    <property type="entry name" value="PEROXISOMAL MEMBRANE PROTEIN LPX1"/>
    <property type="match status" value="1"/>
</dbReference>
<keyword evidence="2" id="KW-0378">Hydrolase</keyword>
<reference evidence="2 3" key="1">
    <citation type="submission" date="2014-03" db="EMBL/GenBank/DDBJ databases">
        <title>Draft Genome Sequences of 13 Willow Endophytes.</title>
        <authorList>
            <person name="Gan H.Y."/>
            <person name="Gan H.M."/>
            <person name="Savka M.A."/>
            <person name="Hudson A.O."/>
        </authorList>
    </citation>
    <scope>NUCLEOTIDE SEQUENCE [LARGE SCALE GENOMIC DNA]</scope>
    <source>
        <strain evidence="2 3">RIT293</strain>
    </source>
</reference>
<dbReference type="EMBL" id="JFYO01000004">
    <property type="protein sequence ID" value="EZP28162.1"/>
    <property type="molecule type" value="Genomic_DNA"/>
</dbReference>
<dbReference type="PANTHER" id="PTHR43194">
    <property type="entry name" value="HYDROLASE ALPHA/BETA FOLD FAMILY"/>
    <property type="match status" value="1"/>
</dbReference>
<dbReference type="Proteomes" id="UP000024001">
    <property type="component" value="Unassembled WGS sequence"/>
</dbReference>
<keyword evidence="3" id="KW-1185">Reference proteome</keyword>
<proteinExistence type="predicted"/>
<dbReference type="eggNOG" id="COG2267">
    <property type="taxonomic scope" value="Bacteria"/>
</dbReference>
<organism evidence="2 3">
    <name type="scientific">Microbacterium oleivorans</name>
    <dbReference type="NCBI Taxonomy" id="273677"/>
    <lineage>
        <taxon>Bacteria</taxon>
        <taxon>Bacillati</taxon>
        <taxon>Actinomycetota</taxon>
        <taxon>Actinomycetes</taxon>
        <taxon>Micrococcales</taxon>
        <taxon>Microbacteriaceae</taxon>
        <taxon>Microbacterium</taxon>
    </lineage>
</organism>
<dbReference type="GO" id="GO:0016787">
    <property type="term" value="F:hydrolase activity"/>
    <property type="evidence" value="ECO:0007669"/>
    <property type="project" value="UniProtKB-KW"/>
</dbReference>
<comment type="caution">
    <text evidence="2">The sequence shown here is derived from an EMBL/GenBank/DDBJ whole genome shotgun (WGS) entry which is preliminary data.</text>
</comment>
<evidence type="ECO:0000313" key="3">
    <source>
        <dbReference type="Proteomes" id="UP000024001"/>
    </source>
</evidence>
<accession>A0A031FV76</accession>
<sequence>MRLIRPELTDHVVHASVERPGAERPVLLWHHGSPQTGAVLSPVAAMADAAGLDVVSIARPAYGGAPRLPERSVRDAAARAAEVLDILDLRNVVSVGASGGGPHALGVAALSPERVAGVITLASIAPFRPGDASWFAGMADPSGLRSATAGIASRTAHLEVEEFDPTSFVDADYRALEETWASLGEDVAASAQWGSDGLVDDDVAFTRPWGFALADIVAPVMVVQGELDRVVPPSHAAAIVDGIARATLLRIPDAGHIAVLDHLSTALAALRRG</sequence>
<name>A0A031FV76_9MICO</name>
<dbReference type="RefSeq" id="WP_036310258.1">
    <property type="nucleotide sequence ID" value="NZ_JFYO01000004.1"/>
</dbReference>
<dbReference type="Gene3D" id="3.40.50.1820">
    <property type="entry name" value="alpha/beta hydrolase"/>
    <property type="match status" value="1"/>
</dbReference>
<protein>
    <submittedName>
        <fullName evidence="2">Hydrolase, alpha/beta hydrolase fold family</fullName>
    </submittedName>
</protein>
<dbReference type="InterPro" id="IPR000073">
    <property type="entry name" value="AB_hydrolase_1"/>
</dbReference>
<gene>
    <name evidence="2" type="ORF">BW34_01139</name>
</gene>
<dbReference type="PATRIC" id="fig|273677.3.peg.1120"/>
<dbReference type="AlphaFoldDB" id="A0A031FV76"/>
<feature type="domain" description="AB hydrolase-1" evidence="1">
    <location>
        <begin position="25"/>
        <end position="262"/>
    </location>
</feature>